<dbReference type="SUPFAM" id="SSF51556">
    <property type="entry name" value="Metallo-dependent hydrolases"/>
    <property type="match status" value="1"/>
</dbReference>
<evidence type="ECO:0000256" key="1">
    <source>
        <dbReference type="ARBA" id="ARBA00038310"/>
    </source>
</evidence>
<comment type="similarity">
    <text evidence="1">Belongs to the metallo-dependent hydrolases superfamily.</text>
</comment>
<accession>A0A2W7IIG4</accession>
<dbReference type="RefSeq" id="WP_111398045.1">
    <property type="nucleotide sequence ID" value="NZ_QKYU01000009.1"/>
</dbReference>
<organism evidence="3 4">
    <name type="scientific">Humitalea rosea</name>
    <dbReference type="NCBI Taxonomy" id="990373"/>
    <lineage>
        <taxon>Bacteria</taxon>
        <taxon>Pseudomonadati</taxon>
        <taxon>Pseudomonadota</taxon>
        <taxon>Alphaproteobacteria</taxon>
        <taxon>Acetobacterales</taxon>
        <taxon>Roseomonadaceae</taxon>
        <taxon>Humitalea</taxon>
    </lineage>
</organism>
<proteinExistence type="inferred from homology"/>
<dbReference type="InterPro" id="IPR052350">
    <property type="entry name" value="Metallo-dep_Lactonases"/>
</dbReference>
<dbReference type="AlphaFoldDB" id="A0A2W7IIG4"/>
<keyword evidence="4" id="KW-1185">Reference proteome</keyword>
<gene>
    <name evidence="3" type="ORF">C8P66_109152</name>
</gene>
<name>A0A2W7IIG4_9PROT</name>
<feature type="domain" description="Amidohydrolase-related" evidence="2">
    <location>
        <begin position="8"/>
        <end position="301"/>
    </location>
</feature>
<evidence type="ECO:0000259" key="2">
    <source>
        <dbReference type="Pfam" id="PF04909"/>
    </source>
</evidence>
<protein>
    <submittedName>
        <fullName evidence="3">Putative TIM-barrel fold metal-dependent hydrolase</fullName>
    </submittedName>
</protein>
<dbReference type="Gene3D" id="3.20.20.140">
    <property type="entry name" value="Metal-dependent hydrolases"/>
    <property type="match status" value="1"/>
</dbReference>
<evidence type="ECO:0000313" key="4">
    <source>
        <dbReference type="Proteomes" id="UP000249688"/>
    </source>
</evidence>
<sequence>MPDDFPIIDAHHHFWDLAHNPHPWLRDLPMIPFRYGDYSALRGRNFLPADYDALVGPHNIVATVTMEGEWDPADPLGESHWMQALAEATSRPAAHVAQAWVDRDDGGSVLAALERIPLVRGIRHKPRSAAAPHLVQRGAPGSMGDPRWRAGYARLAEHGLHFELQTPWWHLDEAVDLIAANPATPLVLNHAGLPADRSPAGLAGWRAAMRRLAEAPQASVKISGIGLPGRPWTVEDQRPVIEDCIEIFGWQRCLFASNFPVDGLCGSFETIFSGFRQVAAGLPLEQQRAMFHDNAVRIYRLTR</sequence>
<dbReference type="PANTHER" id="PTHR43569:SF1">
    <property type="entry name" value="BLL3371 PROTEIN"/>
    <property type="match status" value="1"/>
</dbReference>
<keyword evidence="3" id="KW-0378">Hydrolase</keyword>
<dbReference type="Pfam" id="PF04909">
    <property type="entry name" value="Amidohydro_2"/>
    <property type="match status" value="1"/>
</dbReference>
<comment type="caution">
    <text evidence="3">The sequence shown here is derived from an EMBL/GenBank/DDBJ whole genome shotgun (WGS) entry which is preliminary data.</text>
</comment>
<dbReference type="Proteomes" id="UP000249688">
    <property type="component" value="Unassembled WGS sequence"/>
</dbReference>
<dbReference type="InterPro" id="IPR006680">
    <property type="entry name" value="Amidohydro-rel"/>
</dbReference>
<reference evidence="3 4" key="1">
    <citation type="submission" date="2018-06" db="EMBL/GenBank/DDBJ databases">
        <title>Genomic Encyclopedia of Archaeal and Bacterial Type Strains, Phase II (KMG-II): from individual species to whole genera.</title>
        <authorList>
            <person name="Goeker M."/>
        </authorList>
    </citation>
    <scope>NUCLEOTIDE SEQUENCE [LARGE SCALE GENOMIC DNA]</scope>
    <source>
        <strain evidence="3 4">DSM 24525</strain>
    </source>
</reference>
<dbReference type="OrthoDB" id="7183088at2"/>
<evidence type="ECO:0000313" key="3">
    <source>
        <dbReference type="EMBL" id="PZW46655.1"/>
    </source>
</evidence>
<dbReference type="PANTHER" id="PTHR43569">
    <property type="entry name" value="AMIDOHYDROLASE"/>
    <property type="match status" value="1"/>
</dbReference>
<dbReference type="InterPro" id="IPR032466">
    <property type="entry name" value="Metal_Hydrolase"/>
</dbReference>
<dbReference type="EMBL" id="QKYU01000009">
    <property type="protein sequence ID" value="PZW46655.1"/>
    <property type="molecule type" value="Genomic_DNA"/>
</dbReference>
<dbReference type="GO" id="GO:0016787">
    <property type="term" value="F:hydrolase activity"/>
    <property type="evidence" value="ECO:0007669"/>
    <property type="project" value="UniProtKB-KW"/>
</dbReference>